<evidence type="ECO:0000256" key="11">
    <source>
        <dbReference type="SAM" id="MobiDB-lite"/>
    </source>
</evidence>
<evidence type="ECO:0000256" key="9">
    <source>
        <dbReference type="ARBA" id="ARBA00023242"/>
    </source>
</evidence>
<dbReference type="PANTHER" id="PTHR23326">
    <property type="entry name" value="CCR4 NOT-RELATED"/>
    <property type="match status" value="1"/>
</dbReference>
<dbReference type="InterPro" id="IPR012270">
    <property type="entry name" value="CCR4-NOT_su3/5"/>
</dbReference>
<evidence type="ECO:0000256" key="7">
    <source>
        <dbReference type="ARBA" id="ARBA00023015"/>
    </source>
</evidence>
<evidence type="ECO:0000259" key="12">
    <source>
        <dbReference type="Pfam" id="PF04065"/>
    </source>
</evidence>
<evidence type="ECO:0000256" key="4">
    <source>
        <dbReference type="ARBA" id="ARBA00022490"/>
    </source>
</evidence>
<dbReference type="GO" id="GO:0005634">
    <property type="term" value="C:nucleus"/>
    <property type="evidence" value="ECO:0007669"/>
    <property type="project" value="UniProtKB-SubCell"/>
</dbReference>
<dbReference type="GO" id="GO:0000932">
    <property type="term" value="C:P-body"/>
    <property type="evidence" value="ECO:0007669"/>
    <property type="project" value="UniProtKB-UniRule"/>
</dbReference>
<feature type="compositionally biased region" description="Acidic residues" evidence="11">
    <location>
        <begin position="243"/>
        <end position="254"/>
    </location>
</feature>
<comment type="function">
    <text evidence="10">Acts as component of the CCR4-NOT core complex, which in the nucleus seems to be a general transcription factor, and in the cytoplasm the major mRNA deadenylase involved in mRNA turnover. The NOT protein subcomplex negatively regulates the basal and activated transcription of many genes. Preferentially affects TC-type TATA element-dependent transcription. Could directly or indirectly inhibit component(s) of the general transcription machinery.</text>
</comment>
<dbReference type="Proteomes" id="UP000313359">
    <property type="component" value="Unassembled WGS sequence"/>
</dbReference>
<keyword evidence="15" id="KW-1185">Reference proteome</keyword>
<proteinExistence type="inferred from homology"/>
<feature type="compositionally biased region" description="Low complexity" evidence="11">
    <location>
        <begin position="549"/>
        <end position="559"/>
    </location>
</feature>
<dbReference type="GO" id="GO:0006355">
    <property type="term" value="P:regulation of DNA-templated transcription"/>
    <property type="evidence" value="ECO:0007669"/>
    <property type="project" value="InterPro"/>
</dbReference>
<dbReference type="Pfam" id="PF04153">
    <property type="entry name" value="NOT2_3_5_C"/>
    <property type="match status" value="1"/>
</dbReference>
<keyword evidence="10" id="KW-0010">Activator</keyword>
<keyword evidence="6" id="KW-0597">Phosphoprotein</keyword>
<dbReference type="InterPro" id="IPR040168">
    <property type="entry name" value="Not2/3/5"/>
</dbReference>
<gene>
    <name evidence="14" type="ORF">L227DRAFT_573843</name>
</gene>
<feature type="compositionally biased region" description="Basic and acidic residues" evidence="11">
    <location>
        <begin position="264"/>
        <end position="281"/>
    </location>
</feature>
<dbReference type="InterPro" id="IPR007282">
    <property type="entry name" value="NOT2/3/5_C"/>
</dbReference>
<organism evidence="14 15">
    <name type="scientific">Lentinus tigrinus ALCF2SS1-6</name>
    <dbReference type="NCBI Taxonomy" id="1328759"/>
    <lineage>
        <taxon>Eukaryota</taxon>
        <taxon>Fungi</taxon>
        <taxon>Dikarya</taxon>
        <taxon>Basidiomycota</taxon>
        <taxon>Agaricomycotina</taxon>
        <taxon>Agaricomycetes</taxon>
        <taxon>Polyporales</taxon>
        <taxon>Polyporaceae</taxon>
        <taxon>Lentinus</taxon>
    </lineage>
</organism>
<sequence length="736" mass="81124">MAARKLQTEIDRTLKKVGEGVELFESIYEKMQASTNQTQKEKQETDLKTQIKKLQRLRDQIKTWVASNDIKDKSALLENRKLIETQMEKFKACEKEMKTKAFSKEGLTQASKLDPKQQEKADTMSWVQQMLDELMVQVETAEAEIETLQGTGKKKNKSGGAAAERLESLERLNERRKWHINRLELILRLLDNGSLPTDKVLALQDDVKYFVESNMDEDFDEYEGVYDELNLDEEEEKFRMPIDESDSEDSEEASEGLPLRTPSKKHDEESVASSNKRDSPVLKKAATTLQQRKQSIIAAVEPAKPPPPHANFAQQSVASMVKSPAPPRNPPSGYAKVAAAAVAPSTSTQIQPASALPSTQTTIAPPTPSASSTTASSSIPPDQRSAVTSSPSLTHPSLTSPMLSSAASVSYPPDDSLYSAHGSPALLDAVPSSIGAPAATSSPQRTAARKASLSSPTALQPPGVPHPTQQELTSTASQTNGISTASAATVQSPPTPSPLPQQAQALPAAPGASAGTSPMPPPAQQQQPQFPPGVPLNEPSKLVQGAVGARPPSAAASQLPAPPQQQRPNAFPGSLSDLVMSFESVKQKAPHRMSNLDQVHKLLQGSYSSMPQPQDTEKPKYYVPRNPIQTPSYYPQVPHPLLNTPGIFSQLDVETLFYVFYYHPGTYQQYLAAKELKRQSWRFHVKYLTWFQRHSEPQAITEEYEQGVYVYFDWEGSWCQRKKSDFRFEYRYLSED</sequence>
<feature type="compositionally biased region" description="Low complexity" evidence="11">
    <location>
        <begin position="500"/>
        <end position="517"/>
    </location>
</feature>
<dbReference type="GO" id="GO:0030015">
    <property type="term" value="C:CCR4-NOT core complex"/>
    <property type="evidence" value="ECO:0007669"/>
    <property type="project" value="UniProtKB-UniRule"/>
</dbReference>
<feature type="compositionally biased region" description="Polar residues" evidence="11">
    <location>
        <begin position="467"/>
        <end position="490"/>
    </location>
</feature>
<dbReference type="FunFam" id="2.30.30.1020:FF:000006">
    <property type="entry name" value="CCR4-NOT transcription complex, subunit 3"/>
    <property type="match status" value="1"/>
</dbReference>
<evidence type="ECO:0000256" key="1">
    <source>
        <dbReference type="ARBA" id="ARBA00004123"/>
    </source>
</evidence>
<accession>A0A5C2SFK2</accession>
<reference evidence="14" key="1">
    <citation type="journal article" date="2018" name="Genome Biol. Evol.">
        <title>Genomics and development of Lentinus tigrinus, a white-rot wood-decaying mushroom with dimorphic fruiting bodies.</title>
        <authorList>
            <person name="Wu B."/>
            <person name="Xu Z."/>
            <person name="Knudson A."/>
            <person name="Carlson A."/>
            <person name="Chen N."/>
            <person name="Kovaka S."/>
            <person name="LaButti K."/>
            <person name="Lipzen A."/>
            <person name="Pennachio C."/>
            <person name="Riley R."/>
            <person name="Schakwitz W."/>
            <person name="Umezawa K."/>
            <person name="Ohm R.A."/>
            <person name="Grigoriev I.V."/>
            <person name="Nagy L.G."/>
            <person name="Gibbons J."/>
            <person name="Hibbett D."/>
        </authorList>
    </citation>
    <scope>NUCLEOTIDE SEQUENCE [LARGE SCALE GENOMIC DNA]</scope>
    <source>
        <strain evidence="14">ALCF2SS1-6</strain>
    </source>
</reference>
<evidence type="ECO:0000313" key="14">
    <source>
        <dbReference type="EMBL" id="RPD61974.1"/>
    </source>
</evidence>
<keyword evidence="4 10" id="KW-0963">Cytoplasm</keyword>
<protein>
    <recommendedName>
        <fullName evidence="10">General negative regulator of transcription subunit</fullName>
    </recommendedName>
</protein>
<dbReference type="PIRSF" id="PIRSF005290">
    <property type="entry name" value="NOT_su_3_5"/>
    <property type="match status" value="1"/>
</dbReference>
<keyword evidence="7 10" id="KW-0805">Transcription regulation</keyword>
<dbReference type="Gene3D" id="2.30.30.1020">
    <property type="entry name" value="CCR4-NOT complex subunit 2/3/5, C-terminal domain"/>
    <property type="match status" value="1"/>
</dbReference>
<comment type="subcellular location">
    <subcellularLocation>
        <location evidence="2 10">Cytoplasm</location>
    </subcellularLocation>
    <subcellularLocation>
        <location evidence="1 10">Nucleus</location>
    </subcellularLocation>
</comment>
<evidence type="ECO:0000256" key="8">
    <source>
        <dbReference type="ARBA" id="ARBA00023163"/>
    </source>
</evidence>
<feature type="compositionally biased region" description="Low complexity" evidence="11">
    <location>
        <begin position="388"/>
        <end position="405"/>
    </location>
</feature>
<dbReference type="STRING" id="1328759.A0A5C2SFK2"/>
<dbReference type="InterPro" id="IPR007207">
    <property type="entry name" value="Not_N"/>
</dbReference>
<comment type="similarity">
    <text evidence="3 10">Belongs to the CNOT2/3/5 family.</text>
</comment>
<dbReference type="OrthoDB" id="293823at2759"/>
<feature type="domain" description="NOT2/NOT3/NOT5 C-terminal" evidence="13">
    <location>
        <begin position="607"/>
        <end position="733"/>
    </location>
</feature>
<dbReference type="EMBL" id="ML122260">
    <property type="protein sequence ID" value="RPD61974.1"/>
    <property type="molecule type" value="Genomic_DNA"/>
</dbReference>
<evidence type="ECO:0000259" key="13">
    <source>
        <dbReference type="Pfam" id="PF04153"/>
    </source>
</evidence>
<evidence type="ECO:0000256" key="2">
    <source>
        <dbReference type="ARBA" id="ARBA00004496"/>
    </source>
</evidence>
<evidence type="ECO:0000256" key="5">
    <source>
        <dbReference type="ARBA" id="ARBA00022491"/>
    </source>
</evidence>
<evidence type="ECO:0000256" key="6">
    <source>
        <dbReference type="ARBA" id="ARBA00022553"/>
    </source>
</evidence>
<evidence type="ECO:0000313" key="15">
    <source>
        <dbReference type="Proteomes" id="UP000313359"/>
    </source>
</evidence>
<dbReference type="AlphaFoldDB" id="A0A5C2SFK2"/>
<feature type="region of interest" description="Disordered" evidence="11">
    <location>
        <begin position="233"/>
        <end position="575"/>
    </location>
</feature>
<feature type="domain" description="CCR4-Not complex component Not N-terminal" evidence="12">
    <location>
        <begin position="3"/>
        <end position="232"/>
    </location>
</feature>
<dbReference type="InterPro" id="IPR038635">
    <property type="entry name" value="CCR4-NOT_su2/3/5_C_sf"/>
</dbReference>
<evidence type="ECO:0000256" key="10">
    <source>
        <dbReference type="PIRNR" id="PIRNR005290"/>
    </source>
</evidence>
<feature type="compositionally biased region" description="Pro residues" evidence="11">
    <location>
        <begin position="518"/>
        <end position="534"/>
    </location>
</feature>
<dbReference type="Pfam" id="PF04065">
    <property type="entry name" value="Not3"/>
    <property type="match status" value="1"/>
</dbReference>
<dbReference type="GO" id="GO:0000289">
    <property type="term" value="P:nuclear-transcribed mRNA poly(A) tail shortening"/>
    <property type="evidence" value="ECO:0007669"/>
    <property type="project" value="UniProtKB-ARBA"/>
</dbReference>
<feature type="compositionally biased region" description="Low complexity" evidence="11">
    <location>
        <begin position="357"/>
        <end position="381"/>
    </location>
</feature>
<evidence type="ECO:0000256" key="3">
    <source>
        <dbReference type="ARBA" id="ARBA00007682"/>
    </source>
</evidence>
<keyword evidence="8 10" id="KW-0804">Transcription</keyword>
<keyword evidence="5 10" id="KW-0678">Repressor</keyword>
<name>A0A5C2SFK2_9APHY</name>
<keyword evidence="9 10" id="KW-0539">Nucleus</keyword>